<dbReference type="InterPro" id="IPR001314">
    <property type="entry name" value="Peptidase_S1A"/>
</dbReference>
<dbReference type="InterPro" id="IPR009003">
    <property type="entry name" value="Peptidase_S1_PA"/>
</dbReference>
<accession>A0A640S2T4</accession>
<dbReference type="OrthoDB" id="9815928at2"/>
<dbReference type="GO" id="GO:0006508">
    <property type="term" value="P:proteolysis"/>
    <property type="evidence" value="ECO:0007669"/>
    <property type="project" value="InterPro"/>
</dbReference>
<dbReference type="PROSITE" id="PS50240">
    <property type="entry name" value="TRYPSIN_DOM"/>
    <property type="match status" value="1"/>
</dbReference>
<dbReference type="InterPro" id="IPR001254">
    <property type="entry name" value="Trypsin_dom"/>
</dbReference>
<comment type="caution">
    <text evidence="3">The sequence shown here is derived from an EMBL/GenBank/DDBJ whole genome shotgun (WGS) entry which is preliminary data.</text>
</comment>
<proteinExistence type="predicted"/>
<dbReference type="PRINTS" id="PR00722">
    <property type="entry name" value="CHYMOTRYPSIN"/>
</dbReference>
<dbReference type="AlphaFoldDB" id="A0A640S2T4"/>
<evidence type="ECO:0000256" key="1">
    <source>
        <dbReference type="SAM" id="SignalP"/>
    </source>
</evidence>
<evidence type="ECO:0000313" key="3">
    <source>
        <dbReference type="EMBL" id="GFE03935.1"/>
    </source>
</evidence>
<dbReference type="PANTHER" id="PTHR24260">
    <property type="match status" value="1"/>
</dbReference>
<evidence type="ECO:0000259" key="2">
    <source>
        <dbReference type="PROSITE" id="PS50240"/>
    </source>
</evidence>
<dbReference type="InterPro" id="IPR051333">
    <property type="entry name" value="CLIP_Serine_Protease"/>
</dbReference>
<gene>
    <name evidence="3" type="ORF">Scani_02030</name>
</gene>
<dbReference type="SUPFAM" id="SSF50494">
    <property type="entry name" value="Trypsin-like serine proteases"/>
    <property type="match status" value="1"/>
</dbReference>
<dbReference type="Pfam" id="PF00089">
    <property type="entry name" value="Trypsin"/>
    <property type="match status" value="1"/>
</dbReference>
<dbReference type="Gene3D" id="2.40.10.10">
    <property type="entry name" value="Trypsin-like serine proteases"/>
    <property type="match status" value="1"/>
</dbReference>
<dbReference type="EMBL" id="BLIN01000001">
    <property type="protein sequence ID" value="GFE03935.1"/>
    <property type="molecule type" value="Genomic_DNA"/>
</dbReference>
<reference evidence="3 4" key="1">
    <citation type="submission" date="2019-12" db="EMBL/GenBank/DDBJ databases">
        <title>Whole genome shotgun sequence of Streptomyces caniferus NBRC 15389.</title>
        <authorList>
            <person name="Ichikawa N."/>
            <person name="Kimura A."/>
            <person name="Kitahashi Y."/>
            <person name="Komaki H."/>
            <person name="Tamura T."/>
        </authorList>
    </citation>
    <scope>NUCLEOTIDE SEQUENCE [LARGE SCALE GENOMIC DNA]</scope>
    <source>
        <strain evidence="3 4">NBRC 15389</strain>
    </source>
</reference>
<dbReference type="SMART" id="SM00020">
    <property type="entry name" value="Tryp_SPc"/>
    <property type="match status" value="1"/>
</dbReference>
<evidence type="ECO:0000313" key="4">
    <source>
        <dbReference type="Proteomes" id="UP000435837"/>
    </source>
</evidence>
<name>A0A640S2T4_9ACTN</name>
<feature type="signal peptide" evidence="1">
    <location>
        <begin position="1"/>
        <end position="31"/>
    </location>
</feature>
<sequence>MFGRKPRLAWLTGVLTTGVAAGLLTAAPAHAVVGPAVKDGDFAFTAQLDIGGQRSCTGALVDPQWVITAARCFADRPDQSTKVEPGAPKLKTVATIGRTDMSGDKGQIADIVELVPHADRDVVMARLAKPVTGITPVTVAADPAAQGETLRVTGYGRTEDEWAPERLHSAEFTVKAADTTSLKIGGADPANAAICAGDTGGPAFRTVSGRPQLVALNSTSWQAGCFGVDAAETRRDATSTRVDNLNSWVQNVRYRPVFAGAPWAKATHIATGYFTGGSAGGTRHMDMIVRWNDAEITLYQGSDEKDGRGPFSAEYQLAAPPKPGKTSIWQYAKQFTGAGFGGGTDGLIVRWGDGELTQYAHVDKSGFHAEKQLAKPKNDKWPHARQIAMGRYTANAQRDDMIVTWDDGRVTLNSDLATNGLNAEKTLMKANTAWKEAAQITAGEFTGKKTADLLVRWSDGAASIYPGVDADGFHGDISVRPRMSFWKNATVVAAGAFAANDRANDIMVRWASGAVSLYPGVDAAGTHTEIQLVH</sequence>
<dbReference type="GO" id="GO:0004252">
    <property type="term" value="F:serine-type endopeptidase activity"/>
    <property type="evidence" value="ECO:0007669"/>
    <property type="project" value="InterPro"/>
</dbReference>
<feature type="domain" description="Peptidase S1" evidence="2">
    <location>
        <begin position="32"/>
        <end position="254"/>
    </location>
</feature>
<organism evidence="3 4">
    <name type="scientific">Streptomyces caniferus</name>
    <dbReference type="NCBI Taxonomy" id="285557"/>
    <lineage>
        <taxon>Bacteria</taxon>
        <taxon>Bacillati</taxon>
        <taxon>Actinomycetota</taxon>
        <taxon>Actinomycetes</taxon>
        <taxon>Kitasatosporales</taxon>
        <taxon>Streptomycetaceae</taxon>
        <taxon>Streptomyces</taxon>
    </lineage>
</organism>
<protein>
    <recommendedName>
        <fullName evidence="2">Peptidase S1 domain-containing protein</fullName>
    </recommendedName>
</protein>
<dbReference type="PANTHER" id="PTHR24260:SF136">
    <property type="entry name" value="GH08193P-RELATED"/>
    <property type="match status" value="1"/>
</dbReference>
<dbReference type="InterPro" id="IPR043504">
    <property type="entry name" value="Peptidase_S1_PA_chymotrypsin"/>
</dbReference>
<dbReference type="Proteomes" id="UP000435837">
    <property type="component" value="Unassembled WGS sequence"/>
</dbReference>
<dbReference type="RefSeq" id="WP_159469019.1">
    <property type="nucleotide sequence ID" value="NZ_BAAATH010000043.1"/>
</dbReference>
<keyword evidence="1" id="KW-0732">Signal</keyword>
<feature type="chain" id="PRO_5024950445" description="Peptidase S1 domain-containing protein" evidence="1">
    <location>
        <begin position="32"/>
        <end position="534"/>
    </location>
</feature>